<reference evidence="6" key="1">
    <citation type="journal article" date="2024" name="J Bioinform Genom">
        <title>Complete genome sequence of the type strain bacterium Sphaerochaeta associata GLS2t (VKM B-2742)t.</title>
        <authorList>
            <person name="Troshina O.Y."/>
            <person name="Tepeeva A.N."/>
            <person name="Arzamasceva V.O."/>
            <person name="Whitman W.B."/>
            <person name="Varghese N."/>
            <person name="Shapiro N."/>
            <person name="Woyke T."/>
            <person name="Kripides N.C."/>
            <person name="Vasilenko O.V."/>
        </authorList>
    </citation>
    <scope>NUCLEOTIDE SEQUENCE [LARGE SCALE GENOMIC DNA]</scope>
    <source>
        <strain evidence="6">GLS2T</strain>
    </source>
</reference>
<keyword evidence="1" id="KW-0805">Transcription regulation</keyword>
<keyword evidence="6" id="KW-1185">Reference proteome</keyword>
<dbReference type="SUPFAM" id="SSF51215">
    <property type="entry name" value="Regulatory protein AraC"/>
    <property type="match status" value="1"/>
</dbReference>
<dbReference type="PROSITE" id="PS01124">
    <property type="entry name" value="HTH_ARAC_FAMILY_2"/>
    <property type="match status" value="1"/>
</dbReference>
<organism evidence="5 6">
    <name type="scientific">Sphaerochaeta associata</name>
    <dbReference type="NCBI Taxonomy" id="1129264"/>
    <lineage>
        <taxon>Bacteria</taxon>
        <taxon>Pseudomonadati</taxon>
        <taxon>Spirochaetota</taxon>
        <taxon>Spirochaetia</taxon>
        <taxon>Spirochaetales</taxon>
        <taxon>Sphaerochaetaceae</taxon>
        <taxon>Sphaerochaeta</taxon>
    </lineage>
</organism>
<dbReference type="InterPro" id="IPR014710">
    <property type="entry name" value="RmlC-like_jellyroll"/>
</dbReference>
<dbReference type="InterPro" id="IPR003313">
    <property type="entry name" value="AraC-bd"/>
</dbReference>
<dbReference type="PANTHER" id="PTHR43280">
    <property type="entry name" value="ARAC-FAMILY TRANSCRIPTIONAL REGULATOR"/>
    <property type="match status" value="1"/>
</dbReference>
<dbReference type="SUPFAM" id="SSF46689">
    <property type="entry name" value="Homeodomain-like"/>
    <property type="match status" value="1"/>
</dbReference>
<dbReference type="Gene3D" id="1.10.10.60">
    <property type="entry name" value="Homeodomain-like"/>
    <property type="match status" value="1"/>
</dbReference>
<evidence type="ECO:0000259" key="4">
    <source>
        <dbReference type="PROSITE" id="PS01124"/>
    </source>
</evidence>
<dbReference type="EMBL" id="CP094929">
    <property type="protein sequence ID" value="UOM50496.1"/>
    <property type="molecule type" value="Genomic_DNA"/>
</dbReference>
<name>A0ABY4DEZ2_9SPIR</name>
<evidence type="ECO:0000313" key="5">
    <source>
        <dbReference type="EMBL" id="UOM50496.1"/>
    </source>
</evidence>
<gene>
    <name evidence="5" type="ORF">MUG09_13115</name>
</gene>
<dbReference type="InterPro" id="IPR018060">
    <property type="entry name" value="HTH_AraC"/>
</dbReference>
<protein>
    <submittedName>
        <fullName evidence="5">AraC family transcriptional regulator</fullName>
    </submittedName>
</protein>
<dbReference type="Pfam" id="PF12833">
    <property type="entry name" value="HTH_18"/>
    <property type="match status" value="1"/>
</dbReference>
<keyword evidence="3" id="KW-0804">Transcription</keyword>
<dbReference type="RefSeq" id="WP_244771884.1">
    <property type="nucleotide sequence ID" value="NZ_CP094929.1"/>
</dbReference>
<accession>A0ABY4DEZ2</accession>
<sequence length="267" mass="31069">MGFDVRRQHELFKHVVDLQVDTSKASFMRHCHLDYEINFIMEGDITFSLEQDTYHIVPPTLLLIQPGQHHCILTNTVGVPYDRYVFRFNETELSKDINASLETIAAVSEVKDQNLIDLFLRLDPYISCIKPEFYTEFLKSALTEIIIYLCSSNPNPSTKVMTNKEIETIITYIHSNLESILSIDDICQNVFMSRAKVNRLFQEQFHTPPMAYVRGKKCILAKKLLLSGYPLTELYEKCGFRQYSTFYRSYRWFFGHAPSEELVSSTT</sequence>
<dbReference type="InterPro" id="IPR009057">
    <property type="entry name" value="Homeodomain-like_sf"/>
</dbReference>
<evidence type="ECO:0000256" key="2">
    <source>
        <dbReference type="ARBA" id="ARBA00023125"/>
    </source>
</evidence>
<dbReference type="Pfam" id="PF02311">
    <property type="entry name" value="AraC_binding"/>
    <property type="match status" value="1"/>
</dbReference>
<evidence type="ECO:0000313" key="6">
    <source>
        <dbReference type="Proteomes" id="UP000829708"/>
    </source>
</evidence>
<dbReference type="InterPro" id="IPR037923">
    <property type="entry name" value="HTH-like"/>
</dbReference>
<dbReference type="PANTHER" id="PTHR43280:SF2">
    <property type="entry name" value="HTH-TYPE TRANSCRIPTIONAL REGULATOR EXSA"/>
    <property type="match status" value="1"/>
</dbReference>
<evidence type="ECO:0000256" key="3">
    <source>
        <dbReference type="ARBA" id="ARBA00023163"/>
    </source>
</evidence>
<proteinExistence type="predicted"/>
<dbReference type="Proteomes" id="UP000829708">
    <property type="component" value="Chromosome"/>
</dbReference>
<dbReference type="Gene3D" id="2.60.120.10">
    <property type="entry name" value="Jelly Rolls"/>
    <property type="match status" value="1"/>
</dbReference>
<dbReference type="SMART" id="SM00342">
    <property type="entry name" value="HTH_ARAC"/>
    <property type="match status" value="1"/>
</dbReference>
<feature type="domain" description="HTH araC/xylS-type" evidence="4">
    <location>
        <begin position="167"/>
        <end position="264"/>
    </location>
</feature>
<keyword evidence="2" id="KW-0238">DNA-binding</keyword>
<evidence type="ECO:0000256" key="1">
    <source>
        <dbReference type="ARBA" id="ARBA00023015"/>
    </source>
</evidence>